<dbReference type="Proteomes" id="UP000817854">
    <property type="component" value="Unassembled WGS sequence"/>
</dbReference>
<accession>A0ABX0IQC8</accession>
<reference evidence="2" key="1">
    <citation type="submission" date="2019-05" db="EMBL/GenBank/DDBJ databases">
        <title>Flavobacterium profundi sp. nov., isolated from a deep-sea seamount.</title>
        <authorList>
            <person name="Zhang D.-C."/>
        </authorList>
    </citation>
    <scope>NUCLEOTIDE SEQUENCE [LARGE SCALE GENOMIC DNA]</scope>
    <source>
        <strain evidence="2">EC11</strain>
    </source>
</reference>
<organism evidence="1 2">
    <name type="scientific">Flavobacterium jejuense</name>
    <dbReference type="NCBI Taxonomy" id="1544455"/>
    <lineage>
        <taxon>Bacteria</taxon>
        <taxon>Pseudomonadati</taxon>
        <taxon>Bacteroidota</taxon>
        <taxon>Flavobacteriia</taxon>
        <taxon>Flavobacteriales</taxon>
        <taxon>Flavobacteriaceae</taxon>
        <taxon>Flavobacterium</taxon>
    </lineage>
</organism>
<dbReference type="EMBL" id="VEVQ02000003">
    <property type="protein sequence ID" value="NHN25270.1"/>
    <property type="molecule type" value="Genomic_DNA"/>
</dbReference>
<keyword evidence="2" id="KW-1185">Reference proteome</keyword>
<reference evidence="1 2" key="3">
    <citation type="submission" date="2020-02" db="EMBL/GenBank/DDBJ databases">
        <title>Flavobacterium profundi sp. nov., isolated from a deep-sea seamount.</title>
        <authorList>
            <person name="Zhang D.-C."/>
        </authorList>
    </citation>
    <scope>NUCLEOTIDE SEQUENCE [LARGE SCALE GENOMIC DNA]</scope>
    <source>
        <strain evidence="1 2">EC11</strain>
    </source>
</reference>
<evidence type="ECO:0000313" key="2">
    <source>
        <dbReference type="Proteomes" id="UP000817854"/>
    </source>
</evidence>
<reference evidence="1 2" key="2">
    <citation type="submission" date="2019-05" db="EMBL/GenBank/DDBJ databases">
        <authorList>
            <person name="Lianzixin W."/>
        </authorList>
    </citation>
    <scope>NUCLEOTIDE SEQUENCE [LARGE SCALE GENOMIC DNA]</scope>
    <source>
        <strain evidence="1 2">EC11</strain>
    </source>
</reference>
<name>A0ABX0IQC8_9FLAO</name>
<sequence>MTDLQGHLNSDRVKEKDLKLLKMMEGSIDEGICFYILFVLYNKLTS</sequence>
<protein>
    <submittedName>
        <fullName evidence="1">Uncharacterized protein</fullName>
    </submittedName>
</protein>
<gene>
    <name evidence="1" type="ORF">FIA58_006225</name>
</gene>
<comment type="caution">
    <text evidence="1">The sequence shown here is derived from an EMBL/GenBank/DDBJ whole genome shotgun (WGS) entry which is preliminary data.</text>
</comment>
<proteinExistence type="predicted"/>
<evidence type="ECO:0000313" key="1">
    <source>
        <dbReference type="EMBL" id="NHN25270.1"/>
    </source>
</evidence>
<dbReference type="RefSeq" id="WP_165928864.1">
    <property type="nucleotide sequence ID" value="NZ_VEVQ02000003.1"/>
</dbReference>